<organism evidence="2 3">
    <name type="scientific">Streptomyces virens</name>
    <dbReference type="NCBI Taxonomy" id="285572"/>
    <lineage>
        <taxon>Bacteria</taxon>
        <taxon>Bacillati</taxon>
        <taxon>Actinomycetota</taxon>
        <taxon>Actinomycetes</taxon>
        <taxon>Kitasatosporales</taxon>
        <taxon>Streptomycetaceae</taxon>
        <taxon>Streptomyces</taxon>
    </lineage>
</organism>
<dbReference type="EMBL" id="BAAAUH010000081">
    <property type="protein sequence ID" value="GAA3203673.1"/>
    <property type="molecule type" value="Genomic_DNA"/>
</dbReference>
<name>A0ABP6Q426_9ACTN</name>
<gene>
    <name evidence="2" type="ORF">GCM10010451_62830</name>
</gene>
<evidence type="ECO:0000256" key="1">
    <source>
        <dbReference type="SAM" id="MobiDB-lite"/>
    </source>
</evidence>
<feature type="compositionally biased region" description="Pro residues" evidence="1">
    <location>
        <begin position="51"/>
        <end position="63"/>
    </location>
</feature>
<evidence type="ECO:0000313" key="2">
    <source>
        <dbReference type="EMBL" id="GAA3203673.1"/>
    </source>
</evidence>
<evidence type="ECO:0008006" key="4">
    <source>
        <dbReference type="Google" id="ProtNLM"/>
    </source>
</evidence>
<keyword evidence="3" id="KW-1185">Reference proteome</keyword>
<protein>
    <recommendedName>
        <fullName evidence="4">Lipoprotein</fullName>
    </recommendedName>
</protein>
<feature type="compositionally biased region" description="Low complexity" evidence="1">
    <location>
        <begin position="94"/>
        <end position="112"/>
    </location>
</feature>
<dbReference type="Proteomes" id="UP001501866">
    <property type="component" value="Unassembled WGS sequence"/>
</dbReference>
<evidence type="ECO:0000313" key="3">
    <source>
        <dbReference type="Proteomes" id="UP001501866"/>
    </source>
</evidence>
<reference evidence="3" key="1">
    <citation type="journal article" date="2019" name="Int. J. Syst. Evol. Microbiol.">
        <title>The Global Catalogue of Microorganisms (GCM) 10K type strain sequencing project: providing services to taxonomists for standard genome sequencing and annotation.</title>
        <authorList>
            <consortium name="The Broad Institute Genomics Platform"/>
            <consortium name="The Broad Institute Genome Sequencing Center for Infectious Disease"/>
            <person name="Wu L."/>
            <person name="Ma J."/>
        </authorList>
    </citation>
    <scope>NUCLEOTIDE SEQUENCE [LARGE SCALE GENOMIC DNA]</scope>
    <source>
        <strain evidence="3">JCM 9095</strain>
    </source>
</reference>
<feature type="region of interest" description="Disordered" evidence="1">
    <location>
        <begin position="50"/>
        <end position="158"/>
    </location>
</feature>
<accession>A0ABP6Q426</accession>
<proteinExistence type="predicted"/>
<sequence length="181" mass="18816">MRGMLRLSARAGAGRASRVARVQRTTTTATLLVTVAVSALTGCVTVQRPLSPGPAAHPSPSAEPRPVGQGETQVVQAPAREALEMIGPSRRSKASASPSRRADPGTRTPQRRTPTDDDARNGRPGTAGPDQDTPRRPPVDLPVPDGSTGSGDSDVCALGRQYGGWRADSPEAAVCRQMYGG</sequence>
<comment type="caution">
    <text evidence="2">The sequence shown here is derived from an EMBL/GenBank/DDBJ whole genome shotgun (WGS) entry which is preliminary data.</text>
</comment>